<evidence type="ECO:0000259" key="6">
    <source>
        <dbReference type="Pfam" id="PF04932"/>
    </source>
</evidence>
<dbReference type="GO" id="GO:0016874">
    <property type="term" value="F:ligase activity"/>
    <property type="evidence" value="ECO:0007669"/>
    <property type="project" value="UniProtKB-KW"/>
</dbReference>
<keyword evidence="4 5" id="KW-0472">Membrane</keyword>
<organism evidence="7 8">
    <name type="scientific">Edwardsiella tarda ATCC 23685</name>
    <dbReference type="NCBI Taxonomy" id="500638"/>
    <lineage>
        <taxon>Bacteria</taxon>
        <taxon>Pseudomonadati</taxon>
        <taxon>Pseudomonadota</taxon>
        <taxon>Gammaproteobacteria</taxon>
        <taxon>Enterobacterales</taxon>
        <taxon>Hafniaceae</taxon>
        <taxon>Edwardsiella</taxon>
    </lineage>
</organism>
<gene>
    <name evidence="7" type="ORF">EDWATA_03518</name>
</gene>
<dbReference type="InterPro" id="IPR051533">
    <property type="entry name" value="WaaL-like"/>
</dbReference>
<name>D4F9Q7_EDWTA</name>
<dbReference type="AlphaFoldDB" id="D4F9Q7"/>
<evidence type="ECO:0000256" key="2">
    <source>
        <dbReference type="ARBA" id="ARBA00022692"/>
    </source>
</evidence>
<dbReference type="PANTHER" id="PTHR37422:SF17">
    <property type="entry name" value="O-ANTIGEN LIGASE"/>
    <property type="match status" value="1"/>
</dbReference>
<sequence length="417" mass="47713">MITRKINFQSMISIMLITMFSLASFTSPWTREVFYICGYLCIIYIASQLLKNNSLTLKRADYIIPYCLLLFGIARIIWAIYNHKHSDYLNDIYECYEGTGKRLIVGSIIIYTVILLREKITPLLQNYYISLLVKILPIAVLGYALYQYKIINMPRIELSTTRATATAYIISPIFLISLHLCLEQANRHRDILLVILNLFSSTLTILLTQTRAAFLVYLVLALGTTIWVLHNRVSWKIIAAVTSSLMVIMILSYKPLIKPRMIQAIQETEDYNVATASGSLSARFAMWDAGIYVFKQHPLGQSAESRYTLIQNAVEHKQISSFIMQFLSVHLHNEIIETLSLQGLWGTLLLIIVYLSLLLTSLIQRNLLLLLTTLNLIGYGLSDVLFFSREVTITYLICIALSLVLGRQRTENEYRPL</sequence>
<feature type="transmembrane region" description="Helical" evidence="5">
    <location>
        <begin position="33"/>
        <end position="50"/>
    </location>
</feature>
<accession>D4F9Q7</accession>
<evidence type="ECO:0000256" key="1">
    <source>
        <dbReference type="ARBA" id="ARBA00004141"/>
    </source>
</evidence>
<keyword evidence="3 5" id="KW-1133">Transmembrane helix</keyword>
<dbReference type="InterPro" id="IPR007016">
    <property type="entry name" value="O-antigen_ligase-rel_domated"/>
</dbReference>
<evidence type="ECO:0000313" key="7">
    <source>
        <dbReference type="EMBL" id="EFE21495.1"/>
    </source>
</evidence>
<feature type="transmembrane region" description="Helical" evidence="5">
    <location>
        <begin position="62"/>
        <end position="81"/>
    </location>
</feature>
<reference evidence="7 8" key="1">
    <citation type="submission" date="2010-02" db="EMBL/GenBank/DDBJ databases">
        <authorList>
            <person name="Weinstock G."/>
            <person name="Sodergren E."/>
            <person name="Clifton S."/>
            <person name="Fulton L."/>
            <person name="Fulton B."/>
            <person name="Courtney L."/>
            <person name="Fronick C."/>
            <person name="Harrison M."/>
            <person name="Strong C."/>
            <person name="Farmer C."/>
            <person name="Delahaunty K."/>
            <person name="Markovic C."/>
            <person name="Hall O."/>
            <person name="Minx P."/>
            <person name="Tomlinson C."/>
            <person name="Mitreva M."/>
            <person name="Nelson J."/>
            <person name="Hou S."/>
            <person name="Wollam A."/>
            <person name="Pepin K.H."/>
            <person name="Johnson M."/>
            <person name="Bhonagiri V."/>
            <person name="Zhang X."/>
            <person name="Suruliraj S."/>
            <person name="Warren W."/>
            <person name="Chinwalla A."/>
            <person name="Mardis E.R."/>
            <person name="Wilson R.K."/>
        </authorList>
    </citation>
    <scope>NUCLEOTIDE SEQUENCE [LARGE SCALE GENOMIC DNA]</scope>
    <source>
        <strain evidence="7 8">ATCC 23685</strain>
    </source>
</reference>
<dbReference type="GO" id="GO:0016020">
    <property type="term" value="C:membrane"/>
    <property type="evidence" value="ECO:0007669"/>
    <property type="project" value="UniProtKB-SubCell"/>
</dbReference>
<dbReference type="EMBL" id="ADGK01000278">
    <property type="protein sequence ID" value="EFE21495.1"/>
    <property type="molecule type" value="Genomic_DNA"/>
</dbReference>
<dbReference type="HOGENOM" id="CLU_054167_0_0_6"/>
<dbReference type="PANTHER" id="PTHR37422">
    <property type="entry name" value="TEICHURONIC ACID BIOSYNTHESIS PROTEIN TUAE"/>
    <property type="match status" value="1"/>
</dbReference>
<protein>
    <submittedName>
        <fullName evidence="7">O-antigen ligase domain protein</fullName>
    </submittedName>
</protein>
<comment type="caution">
    <text evidence="7">The sequence shown here is derived from an EMBL/GenBank/DDBJ whole genome shotgun (WGS) entry which is preliminary data.</text>
</comment>
<feature type="transmembrane region" description="Helical" evidence="5">
    <location>
        <begin position="344"/>
        <end position="364"/>
    </location>
</feature>
<keyword evidence="2 5" id="KW-0812">Transmembrane</keyword>
<dbReference type="Pfam" id="PF04932">
    <property type="entry name" value="Wzy_C"/>
    <property type="match status" value="1"/>
</dbReference>
<evidence type="ECO:0000313" key="8">
    <source>
        <dbReference type="Proteomes" id="UP000003692"/>
    </source>
</evidence>
<feature type="transmembrane region" description="Helical" evidence="5">
    <location>
        <begin position="235"/>
        <end position="253"/>
    </location>
</feature>
<evidence type="ECO:0000256" key="3">
    <source>
        <dbReference type="ARBA" id="ARBA00022989"/>
    </source>
</evidence>
<dbReference type="Proteomes" id="UP000003692">
    <property type="component" value="Unassembled WGS sequence"/>
</dbReference>
<evidence type="ECO:0000256" key="4">
    <source>
        <dbReference type="ARBA" id="ARBA00023136"/>
    </source>
</evidence>
<feature type="transmembrane region" description="Helical" evidence="5">
    <location>
        <begin position="167"/>
        <end position="185"/>
    </location>
</feature>
<feature type="transmembrane region" description="Helical" evidence="5">
    <location>
        <begin position="212"/>
        <end position="229"/>
    </location>
</feature>
<feature type="transmembrane region" description="Helical" evidence="5">
    <location>
        <begin position="127"/>
        <end position="146"/>
    </location>
</feature>
<proteinExistence type="predicted"/>
<comment type="subcellular location">
    <subcellularLocation>
        <location evidence="1">Membrane</location>
        <topology evidence="1">Multi-pass membrane protein</topology>
    </subcellularLocation>
</comment>
<keyword evidence="7" id="KW-0436">Ligase</keyword>
<feature type="transmembrane region" description="Helical" evidence="5">
    <location>
        <begin position="7"/>
        <end position="27"/>
    </location>
</feature>
<feature type="domain" description="O-antigen ligase-related" evidence="6">
    <location>
        <begin position="198"/>
        <end position="351"/>
    </location>
</feature>
<evidence type="ECO:0000256" key="5">
    <source>
        <dbReference type="SAM" id="Phobius"/>
    </source>
</evidence>
<feature type="transmembrane region" description="Helical" evidence="5">
    <location>
        <begin position="384"/>
        <end position="405"/>
    </location>
</feature>